<evidence type="ECO:0000313" key="1">
    <source>
        <dbReference type="EMBL" id="MBW85752.1"/>
    </source>
</evidence>
<dbReference type="EMBL" id="GGEC01005269">
    <property type="protein sequence ID" value="MBW85752.1"/>
    <property type="molecule type" value="Transcribed_RNA"/>
</dbReference>
<protein>
    <submittedName>
        <fullName evidence="1">Uncharacterized protein</fullName>
    </submittedName>
</protein>
<dbReference type="AlphaFoldDB" id="A0A2P2IX22"/>
<accession>A0A2P2IX22</accession>
<reference evidence="1" key="1">
    <citation type="submission" date="2018-02" db="EMBL/GenBank/DDBJ databases">
        <title>Rhizophora mucronata_Transcriptome.</title>
        <authorList>
            <person name="Meera S.P."/>
            <person name="Sreeshan A."/>
            <person name="Augustine A."/>
        </authorList>
    </citation>
    <scope>NUCLEOTIDE SEQUENCE</scope>
    <source>
        <tissue evidence="1">Leaf</tissue>
    </source>
</reference>
<name>A0A2P2IX22_RHIMU</name>
<sequence>MKCLKKIIPFFSRVINAAWSFNNEEA</sequence>
<organism evidence="1">
    <name type="scientific">Rhizophora mucronata</name>
    <name type="common">Asiatic mangrove</name>
    <dbReference type="NCBI Taxonomy" id="61149"/>
    <lineage>
        <taxon>Eukaryota</taxon>
        <taxon>Viridiplantae</taxon>
        <taxon>Streptophyta</taxon>
        <taxon>Embryophyta</taxon>
        <taxon>Tracheophyta</taxon>
        <taxon>Spermatophyta</taxon>
        <taxon>Magnoliopsida</taxon>
        <taxon>eudicotyledons</taxon>
        <taxon>Gunneridae</taxon>
        <taxon>Pentapetalae</taxon>
        <taxon>rosids</taxon>
        <taxon>fabids</taxon>
        <taxon>Malpighiales</taxon>
        <taxon>Rhizophoraceae</taxon>
        <taxon>Rhizophora</taxon>
    </lineage>
</organism>
<proteinExistence type="predicted"/>